<dbReference type="AlphaFoldDB" id="A0A2I2L061"/>
<gene>
    <name evidence="3" type="ORF">FRACA_670005</name>
</gene>
<feature type="transmembrane region" description="Helical" evidence="2">
    <location>
        <begin position="93"/>
        <end position="115"/>
    </location>
</feature>
<evidence type="ECO:0000313" key="4">
    <source>
        <dbReference type="Proteomes" id="UP000234331"/>
    </source>
</evidence>
<evidence type="ECO:0000256" key="2">
    <source>
        <dbReference type="SAM" id="Phobius"/>
    </source>
</evidence>
<sequence>MAGTTNDERRTTNDGDQGIGDMASVPVAASGCAAGRGTARPGRAVGFAASSVSLAWAAHVAGGGERPAGWMTLAAFALLARIAFGLTERERGVGAMVAALGGTQIALHLAFVLAHPHHHAMSGGPSIDPRMAAAHAVAVAAVALLLRRGERILWYAAGLRPRTIARLLLHPAGIDVGPPAAADLAVDAHGPAPRPHTRPLGRDARRRGPPLAWTAGAATG</sequence>
<reference evidence="3 4" key="1">
    <citation type="submission" date="2017-06" db="EMBL/GenBank/DDBJ databases">
        <authorList>
            <person name="Kim H.J."/>
            <person name="Triplett B.A."/>
        </authorList>
    </citation>
    <scope>NUCLEOTIDE SEQUENCE [LARGE SCALE GENOMIC DNA]</scope>
    <source>
        <strain evidence="3">FRACA_ARgP5</strain>
    </source>
</reference>
<feature type="transmembrane region" description="Helical" evidence="2">
    <location>
        <begin position="127"/>
        <end position="146"/>
    </location>
</feature>
<protein>
    <submittedName>
        <fullName evidence="3">Uncharacterized protein</fullName>
    </submittedName>
</protein>
<keyword evidence="4" id="KW-1185">Reference proteome</keyword>
<keyword evidence="2" id="KW-0472">Membrane</keyword>
<feature type="region of interest" description="Disordered" evidence="1">
    <location>
        <begin position="1"/>
        <end position="21"/>
    </location>
</feature>
<dbReference type="RefSeq" id="WP_243408039.1">
    <property type="nucleotide sequence ID" value="NZ_FZMO01000533.1"/>
</dbReference>
<keyword evidence="2" id="KW-0812">Transmembrane</keyword>
<feature type="compositionally biased region" description="Basic residues" evidence="1">
    <location>
        <begin position="195"/>
        <end position="208"/>
    </location>
</feature>
<evidence type="ECO:0000313" key="3">
    <source>
        <dbReference type="EMBL" id="SNQ51298.1"/>
    </source>
</evidence>
<organism evidence="3 4">
    <name type="scientific">Frankia canadensis</name>
    <dbReference type="NCBI Taxonomy" id="1836972"/>
    <lineage>
        <taxon>Bacteria</taxon>
        <taxon>Bacillati</taxon>
        <taxon>Actinomycetota</taxon>
        <taxon>Actinomycetes</taxon>
        <taxon>Frankiales</taxon>
        <taxon>Frankiaceae</taxon>
        <taxon>Frankia</taxon>
    </lineage>
</organism>
<feature type="region of interest" description="Disordered" evidence="1">
    <location>
        <begin position="188"/>
        <end position="220"/>
    </location>
</feature>
<feature type="transmembrane region" description="Helical" evidence="2">
    <location>
        <begin position="68"/>
        <end position="86"/>
    </location>
</feature>
<dbReference type="EMBL" id="FZMO01000533">
    <property type="protein sequence ID" value="SNQ51298.1"/>
    <property type="molecule type" value="Genomic_DNA"/>
</dbReference>
<evidence type="ECO:0000256" key="1">
    <source>
        <dbReference type="SAM" id="MobiDB-lite"/>
    </source>
</evidence>
<keyword evidence="2" id="KW-1133">Transmembrane helix</keyword>
<name>A0A2I2L061_9ACTN</name>
<dbReference type="Proteomes" id="UP000234331">
    <property type="component" value="Unassembled WGS sequence"/>
</dbReference>
<feature type="transmembrane region" description="Helical" evidence="2">
    <location>
        <begin position="44"/>
        <end position="62"/>
    </location>
</feature>
<feature type="compositionally biased region" description="Basic and acidic residues" evidence="1">
    <location>
        <begin position="1"/>
        <end position="13"/>
    </location>
</feature>
<accession>A0A2I2L061</accession>
<proteinExistence type="predicted"/>